<dbReference type="EMBL" id="JAWDJW010000014">
    <property type="protein sequence ID" value="KAK3082064.1"/>
    <property type="molecule type" value="Genomic_DNA"/>
</dbReference>
<name>A0ACC3DZ17_9PEZI</name>
<protein>
    <submittedName>
        <fullName evidence="1">Uncharacterized protein</fullName>
    </submittedName>
</protein>
<proteinExistence type="predicted"/>
<keyword evidence="2" id="KW-1185">Reference proteome</keyword>
<dbReference type="Proteomes" id="UP001186974">
    <property type="component" value="Unassembled WGS sequence"/>
</dbReference>
<organism evidence="1 2">
    <name type="scientific">Coniosporium uncinatum</name>
    <dbReference type="NCBI Taxonomy" id="93489"/>
    <lineage>
        <taxon>Eukaryota</taxon>
        <taxon>Fungi</taxon>
        <taxon>Dikarya</taxon>
        <taxon>Ascomycota</taxon>
        <taxon>Pezizomycotina</taxon>
        <taxon>Dothideomycetes</taxon>
        <taxon>Dothideomycetes incertae sedis</taxon>
        <taxon>Coniosporium</taxon>
    </lineage>
</organism>
<evidence type="ECO:0000313" key="1">
    <source>
        <dbReference type="EMBL" id="KAK3082064.1"/>
    </source>
</evidence>
<evidence type="ECO:0000313" key="2">
    <source>
        <dbReference type="Proteomes" id="UP001186974"/>
    </source>
</evidence>
<gene>
    <name evidence="1" type="ORF">LTS18_005827</name>
</gene>
<comment type="caution">
    <text evidence="1">The sequence shown here is derived from an EMBL/GenBank/DDBJ whole genome shotgun (WGS) entry which is preliminary data.</text>
</comment>
<sequence length="168" mass="19575">MTSYNASLRRADRHWLTPDQILERREEALYFRSWQLNDNLQNMPCSVYDLIACMITSSSIASSRSGAGVNAEAALAWANRYCDVQSKRNMLEDLRREGMKRVFIFMDKHHARAEKLEEFERAVELVRQSILVHKPDSALYKCQGYTYQKLVFAAVEAKENPEEASYWK</sequence>
<reference evidence="1" key="1">
    <citation type="submission" date="2024-09" db="EMBL/GenBank/DDBJ databases">
        <title>Black Yeasts Isolated from many extreme environments.</title>
        <authorList>
            <person name="Coleine C."/>
            <person name="Stajich J.E."/>
            <person name="Selbmann L."/>
        </authorList>
    </citation>
    <scope>NUCLEOTIDE SEQUENCE</scope>
    <source>
        <strain evidence="1">CCFEE 5737</strain>
    </source>
</reference>
<accession>A0ACC3DZ17</accession>